<evidence type="ECO:0000313" key="1">
    <source>
        <dbReference type="EMBL" id="KAK1866684.1"/>
    </source>
</evidence>
<dbReference type="EMBL" id="CM020619">
    <property type="protein sequence ID" value="KAK1866684.1"/>
    <property type="molecule type" value="Genomic_DNA"/>
</dbReference>
<protein>
    <submittedName>
        <fullName evidence="1">Uncharacterized protein</fullName>
    </submittedName>
</protein>
<comment type="caution">
    <text evidence="1">The sequence shown here is derived from an EMBL/GenBank/DDBJ whole genome shotgun (WGS) entry which is preliminary data.</text>
</comment>
<accession>A0ACC3C965</accession>
<name>A0ACC3C965_PYRYE</name>
<proteinExistence type="predicted"/>
<evidence type="ECO:0000313" key="2">
    <source>
        <dbReference type="Proteomes" id="UP000798662"/>
    </source>
</evidence>
<dbReference type="Proteomes" id="UP000798662">
    <property type="component" value="Chromosome 2"/>
</dbReference>
<organism evidence="1 2">
    <name type="scientific">Pyropia yezoensis</name>
    <name type="common">Susabi-nori</name>
    <name type="synonym">Porphyra yezoensis</name>
    <dbReference type="NCBI Taxonomy" id="2788"/>
    <lineage>
        <taxon>Eukaryota</taxon>
        <taxon>Rhodophyta</taxon>
        <taxon>Bangiophyceae</taxon>
        <taxon>Bangiales</taxon>
        <taxon>Bangiaceae</taxon>
        <taxon>Pyropia</taxon>
    </lineage>
</organism>
<reference evidence="1" key="1">
    <citation type="submission" date="2019-11" db="EMBL/GenBank/DDBJ databases">
        <title>Nori genome reveals adaptations in red seaweeds to the harsh intertidal environment.</title>
        <authorList>
            <person name="Wang D."/>
            <person name="Mao Y."/>
        </authorList>
    </citation>
    <scope>NUCLEOTIDE SEQUENCE</scope>
    <source>
        <tissue evidence="1">Gametophyte</tissue>
    </source>
</reference>
<keyword evidence="2" id="KW-1185">Reference proteome</keyword>
<sequence length="783" mass="80755">MSVPYPLAQRRAGAAIAEMASLPPSGSGPCSLGDAAAALPLVAALPPRAPSPLRRAVIFGGGVWHPDATAAEAVDGSHDLYWRQSLPPPAREGGDAAGDGGGSGSGGGSGATRDGGKDRGSSGDSGNDNMDDIGAVSLHHRPGAAALAAIDELGSVLAATRAAGAPPSEPALGGNKARDLAAGGAGGMGGEAPPRFTLPRAALLVNFIHAAGEVLRPPVATAAAVAALAGMNYRLSPEEGDDRDRDGGGGRGSSGGGGLSAMDAAINDVVRLLVVHTLLTAVSFPDSRRAIHAGKACALSTLAASPSALRAIMGVDVGSCVPSDVGRRSDMSAQVRRCVMSPMALDAARQVSSLACRPLLDAVPDAPERLVAALPTSAGPRLSDAAREWGCVAAIFLSLAYLAGVDSATLSREPATIGTVSRAYTIVERPRGRALDEWAASSAAGGPQTRVSGHVSLYLVMWDLLSWVAAVSPRTLVATPDAVTIIIDRAAAEVEGRLVFNDGRRATGCALLSMLVDVAAPAEAGNDLLGPIARRSPPPPLPARRDILALRRALENRSAMVRAMAVSPHHEVFGLPIRVWLSLPIGSPMPMASDWGDRAPSPTMPRLKRDGCIACGLCERDGTETGNRPPTGPSLRRCGRCRLAAYCGRACQVTDWAAHKRVCATWKAMRPRWMKNSFMPATFTPGEPRGGENNWVAPLASDLLRASGRLVDWVVVHWASVGLASLTPVSVYRACSNNPVDVAALDAAAATAREMDVLRVVVVAHPQFIWVYVPSGEGAQHDG</sequence>
<gene>
    <name evidence="1" type="ORF">I4F81_009200</name>
</gene>